<keyword evidence="2" id="KW-1185">Reference proteome</keyword>
<proteinExistence type="predicted"/>
<comment type="caution">
    <text evidence="1">The sequence shown here is derived from an EMBL/GenBank/DDBJ whole genome shotgun (WGS) entry which is preliminary data.</text>
</comment>
<reference evidence="1 2" key="1">
    <citation type="journal article" date="2012" name="Genet. Mol. Biol.">
        <title>Analysis of 16S rRNA and mxaF genes revealing insights into Methylobacterium niche-specific plant association.</title>
        <authorList>
            <person name="Dourado M.N."/>
            <person name="Andreote F.D."/>
            <person name="Dini-Andreote F."/>
            <person name="Conti R."/>
            <person name="Araujo J.M."/>
            <person name="Araujo W.L."/>
        </authorList>
    </citation>
    <scope>NUCLEOTIDE SEQUENCE [LARGE SCALE GENOMIC DNA]</scope>
    <source>
        <strain evidence="1 2">TC3-10</strain>
    </source>
</reference>
<accession>A0ABU7TMW7</accession>
<name>A0ABU7TMW7_9HYPH</name>
<dbReference type="Proteomes" id="UP001355206">
    <property type="component" value="Unassembled WGS sequence"/>
</dbReference>
<evidence type="ECO:0000313" key="2">
    <source>
        <dbReference type="Proteomes" id="UP001355206"/>
    </source>
</evidence>
<protein>
    <submittedName>
        <fullName evidence="1">Uncharacterized protein</fullName>
    </submittedName>
</protein>
<sequence length="101" mass="11014">MNVPGRNEKDLSLFSRAIDDLARGATNAISSDTFTLANGVSRTKVPCENCSLGALPRWVPVTESASKATVWLISADRGSFTVGHDLNPATDRTFRFEMRRA</sequence>
<gene>
    <name evidence="1" type="ORF">MOTC310_11685</name>
</gene>
<evidence type="ECO:0000313" key="1">
    <source>
        <dbReference type="EMBL" id="MEE7491085.1"/>
    </source>
</evidence>
<dbReference type="RefSeq" id="WP_331301873.1">
    <property type="nucleotide sequence ID" value="NZ_MLCA01000006.1"/>
</dbReference>
<organism evidence="1 2">
    <name type="scientific">Methylobacterium oryzae</name>
    <dbReference type="NCBI Taxonomy" id="334852"/>
    <lineage>
        <taxon>Bacteria</taxon>
        <taxon>Pseudomonadati</taxon>
        <taxon>Pseudomonadota</taxon>
        <taxon>Alphaproteobacteria</taxon>
        <taxon>Hyphomicrobiales</taxon>
        <taxon>Methylobacteriaceae</taxon>
        <taxon>Methylobacterium</taxon>
    </lineage>
</organism>
<dbReference type="EMBL" id="MLCA01000006">
    <property type="protein sequence ID" value="MEE7491085.1"/>
    <property type="molecule type" value="Genomic_DNA"/>
</dbReference>